<evidence type="ECO:0000313" key="3">
    <source>
        <dbReference type="Proteomes" id="UP000265926"/>
    </source>
</evidence>
<protein>
    <submittedName>
        <fullName evidence="2">SAM-dependent methyltransferase</fullName>
    </submittedName>
</protein>
<dbReference type="NCBIfam" id="NF033855">
    <property type="entry name" value="tRNA_MNMC2"/>
    <property type="match status" value="1"/>
</dbReference>
<evidence type="ECO:0000259" key="1">
    <source>
        <dbReference type="Pfam" id="PF05430"/>
    </source>
</evidence>
<dbReference type="EMBL" id="QWGR01000017">
    <property type="protein sequence ID" value="RIJ46090.1"/>
    <property type="molecule type" value="Genomic_DNA"/>
</dbReference>
<dbReference type="InterPro" id="IPR047785">
    <property type="entry name" value="tRNA_MNMC2"/>
</dbReference>
<dbReference type="GO" id="GO:0004808">
    <property type="term" value="F:tRNA (5-methylaminomethyl-2-thiouridylate)(34)-methyltransferase activity"/>
    <property type="evidence" value="ECO:0007669"/>
    <property type="project" value="InterPro"/>
</dbReference>
<dbReference type="PANTHER" id="PTHR39963:SF1">
    <property type="entry name" value="MNMC-LIKE METHYLTRANSFERASE DOMAIN-CONTAINING PROTEIN"/>
    <property type="match status" value="1"/>
</dbReference>
<dbReference type="CDD" id="cd02440">
    <property type="entry name" value="AdoMet_MTases"/>
    <property type="match status" value="1"/>
</dbReference>
<dbReference type="Pfam" id="PF05430">
    <property type="entry name" value="Methyltransf_30"/>
    <property type="match status" value="1"/>
</dbReference>
<feature type="domain" description="MnmC-like methyltransferase" evidence="1">
    <location>
        <begin position="132"/>
        <end position="219"/>
    </location>
</feature>
<name>A0A399SQR4_9BACT</name>
<evidence type="ECO:0000313" key="2">
    <source>
        <dbReference type="EMBL" id="RIJ46090.1"/>
    </source>
</evidence>
<dbReference type="InterPro" id="IPR008471">
    <property type="entry name" value="MnmC-like_methylTransf"/>
</dbReference>
<dbReference type="InterPro" id="IPR029063">
    <property type="entry name" value="SAM-dependent_MTases_sf"/>
</dbReference>
<keyword evidence="3" id="KW-1185">Reference proteome</keyword>
<organism evidence="2 3">
    <name type="scientific">Maribellus luteus</name>
    <dbReference type="NCBI Taxonomy" id="2305463"/>
    <lineage>
        <taxon>Bacteria</taxon>
        <taxon>Pseudomonadati</taxon>
        <taxon>Bacteroidota</taxon>
        <taxon>Bacteroidia</taxon>
        <taxon>Marinilabiliales</taxon>
        <taxon>Prolixibacteraceae</taxon>
        <taxon>Maribellus</taxon>
    </lineage>
</organism>
<dbReference type="GO" id="GO:0016645">
    <property type="term" value="F:oxidoreductase activity, acting on the CH-NH group of donors"/>
    <property type="evidence" value="ECO:0007669"/>
    <property type="project" value="InterPro"/>
</dbReference>
<dbReference type="GO" id="GO:0032259">
    <property type="term" value="P:methylation"/>
    <property type="evidence" value="ECO:0007669"/>
    <property type="project" value="UniProtKB-KW"/>
</dbReference>
<gene>
    <name evidence="2" type="ORF">D1614_20400</name>
</gene>
<dbReference type="RefSeq" id="WP_119439841.1">
    <property type="nucleotide sequence ID" value="NZ_QWGR01000017.1"/>
</dbReference>
<reference evidence="2 3" key="1">
    <citation type="submission" date="2018-08" db="EMBL/GenBank/DDBJ databases">
        <title>Pallidiluteibacterium maritimus gen. nov., sp. nov., isolated from coastal sediment.</title>
        <authorList>
            <person name="Zhou L.Y."/>
        </authorList>
    </citation>
    <scope>NUCLEOTIDE SEQUENCE [LARGE SCALE GENOMIC DNA]</scope>
    <source>
        <strain evidence="2 3">XSD2</strain>
    </source>
</reference>
<dbReference type="AlphaFoldDB" id="A0A399SQR4"/>
<proteinExistence type="predicted"/>
<keyword evidence="2" id="KW-0489">Methyltransferase</keyword>
<dbReference type="OrthoDB" id="9786494at2"/>
<dbReference type="Proteomes" id="UP000265926">
    <property type="component" value="Unassembled WGS sequence"/>
</dbReference>
<dbReference type="Gene3D" id="3.40.50.150">
    <property type="entry name" value="Vaccinia Virus protein VP39"/>
    <property type="match status" value="1"/>
</dbReference>
<sequence>MERRLIDTADGSKTLFIPAMDEQYHSVNGALTESNYVFLQQGYCAHPSASPAVFEVGFGTGLNALVTAMEANKSKRKTRFVSIEKYPVTPDEIQALDYGRLFSEEAIHLFQEIHAAEWNKEVTVSDHFSLLKIHADLTEYDFTEEQKFDVIYFDAFGPDKQPNMWQNDIFLKIYHACRQDAIFVTYSAKGEIRRKLAACGFSMERLPGPPGKRQMLRGINK</sequence>
<dbReference type="SUPFAM" id="SSF53335">
    <property type="entry name" value="S-adenosyl-L-methionine-dependent methyltransferases"/>
    <property type="match status" value="1"/>
</dbReference>
<dbReference type="PANTHER" id="PTHR39963">
    <property type="entry name" value="SLL0983 PROTEIN"/>
    <property type="match status" value="1"/>
</dbReference>
<accession>A0A399SQR4</accession>
<comment type="caution">
    <text evidence="2">The sequence shown here is derived from an EMBL/GenBank/DDBJ whole genome shotgun (WGS) entry which is preliminary data.</text>
</comment>
<keyword evidence="2" id="KW-0808">Transferase</keyword>